<sequence>MIPTFFTCYSKECMYENKLSAFLYVNSLIIKRSFYEKS</sequence>
<evidence type="ECO:0000313" key="2">
    <source>
        <dbReference type="Proteomes" id="UP000002527"/>
    </source>
</evidence>
<accession>Q737N3</accession>
<dbReference type="KEGG" id="bca:BCE_2615"/>
<proteinExistence type="predicted"/>
<dbReference type="AlphaFoldDB" id="Q737N3"/>
<dbReference type="HOGENOM" id="CLU_3324080_0_0_9"/>
<dbReference type="EMBL" id="AE017194">
    <property type="protein sequence ID" value="AAS41529.1"/>
    <property type="molecule type" value="Genomic_DNA"/>
</dbReference>
<protein>
    <submittedName>
        <fullName evidence="1">Uncharacterized protein</fullName>
    </submittedName>
</protein>
<dbReference type="Proteomes" id="UP000002527">
    <property type="component" value="Chromosome"/>
</dbReference>
<name>Q737N3_BACC1</name>
<gene>
    <name evidence="1" type="ordered locus">BCE_2615</name>
</gene>
<organism evidence="1 2">
    <name type="scientific">Bacillus cereus (strain ATCC 10987 / NRS 248)</name>
    <dbReference type="NCBI Taxonomy" id="222523"/>
    <lineage>
        <taxon>Bacteria</taxon>
        <taxon>Bacillati</taxon>
        <taxon>Bacillota</taxon>
        <taxon>Bacilli</taxon>
        <taxon>Bacillales</taxon>
        <taxon>Bacillaceae</taxon>
        <taxon>Bacillus</taxon>
        <taxon>Bacillus cereus group</taxon>
    </lineage>
</organism>
<reference evidence="1 2" key="1">
    <citation type="journal article" date="2004" name="Nucleic Acids Res.">
        <title>The genome sequence of Bacillus cereus ATCC 10987 reveals metabolic adaptations and a large plasmid related to Bacillus anthracis pXO1.</title>
        <authorList>
            <person name="Rasko D.A."/>
            <person name="Ravel J."/>
            <person name="Okstad O.A."/>
            <person name="Helgason E."/>
            <person name="Cer R.Z."/>
            <person name="Jiang L."/>
            <person name="Shores K.A."/>
            <person name="Fouts D.E."/>
            <person name="Tourasse N.J."/>
            <person name="Angiuoli S.V."/>
            <person name="Kolonay J."/>
            <person name="Nelson W.C."/>
            <person name="Kolsto A.-B."/>
            <person name="Fraser C.M."/>
            <person name="Read T.D."/>
        </authorList>
    </citation>
    <scope>NUCLEOTIDE SEQUENCE [LARGE SCALE GENOMIC DNA]</scope>
    <source>
        <strain evidence="2">ATCC 10987 / NRS 248</strain>
    </source>
</reference>
<evidence type="ECO:0000313" key="1">
    <source>
        <dbReference type="EMBL" id="AAS41529.1"/>
    </source>
</evidence>